<dbReference type="PANTHER" id="PTHR41521">
    <property type="match status" value="1"/>
</dbReference>
<evidence type="ECO:0000313" key="2">
    <source>
        <dbReference type="EMBL" id="MBR1134907.1"/>
    </source>
</evidence>
<dbReference type="Gene3D" id="3.30.70.100">
    <property type="match status" value="1"/>
</dbReference>
<dbReference type="PANTHER" id="PTHR41521:SF4">
    <property type="entry name" value="BLR0684 PROTEIN"/>
    <property type="match status" value="1"/>
</dbReference>
<comment type="caution">
    <text evidence="2">The sequence shown here is derived from an EMBL/GenBank/DDBJ whole genome shotgun (WGS) entry which is preliminary data.</text>
</comment>
<dbReference type="InterPro" id="IPR010753">
    <property type="entry name" value="DUF1330"/>
</dbReference>
<evidence type="ECO:0000313" key="3">
    <source>
        <dbReference type="Proteomes" id="UP001314635"/>
    </source>
</evidence>
<dbReference type="EMBL" id="JAFCLK010000003">
    <property type="protein sequence ID" value="MBR1134907.1"/>
    <property type="molecule type" value="Genomic_DNA"/>
</dbReference>
<organism evidence="2 3">
    <name type="scientific">Bradyrhizobium denitrificans</name>
    <dbReference type="NCBI Taxonomy" id="2734912"/>
    <lineage>
        <taxon>Bacteria</taxon>
        <taxon>Pseudomonadati</taxon>
        <taxon>Pseudomonadota</taxon>
        <taxon>Alphaproteobacteria</taxon>
        <taxon>Hyphomicrobiales</taxon>
        <taxon>Nitrobacteraceae</taxon>
        <taxon>Bradyrhizobium</taxon>
    </lineage>
</organism>
<sequence>MGVSIVVQLKIIDRAAYDRYLAGFFDVFRNYNVRLPAADEAPISVEGRWDGDKIVLISFPDEYDFRAWAESAADQELAPDRKAGAEAIVLLVRGLGERPDRTATLIRRRS</sequence>
<evidence type="ECO:0000259" key="1">
    <source>
        <dbReference type="Pfam" id="PF07045"/>
    </source>
</evidence>
<dbReference type="InterPro" id="IPR011008">
    <property type="entry name" value="Dimeric_a/b-barrel"/>
</dbReference>
<dbReference type="Proteomes" id="UP001314635">
    <property type="component" value="Unassembled WGS sequence"/>
</dbReference>
<name>A0ABS5G0V5_9BRAD</name>
<keyword evidence="3" id="KW-1185">Reference proteome</keyword>
<reference evidence="3" key="1">
    <citation type="journal article" date="2021" name="ISME J.">
        <title>Evolutionary origin and ecological implication of a unique nif island in free-living Bradyrhizobium lineages.</title>
        <authorList>
            <person name="Tao J."/>
        </authorList>
    </citation>
    <scope>NUCLEOTIDE SEQUENCE [LARGE SCALE GENOMIC DNA]</scope>
    <source>
        <strain evidence="3">SZCCT0094</strain>
    </source>
</reference>
<accession>A0ABS5G0V5</accession>
<protein>
    <submittedName>
        <fullName evidence="2">DUF1330 domain-containing protein</fullName>
    </submittedName>
</protein>
<proteinExistence type="predicted"/>
<dbReference type="Pfam" id="PF07045">
    <property type="entry name" value="DUF1330"/>
    <property type="match status" value="1"/>
</dbReference>
<gene>
    <name evidence="2" type="ORF">JQ619_03935</name>
</gene>
<feature type="domain" description="DUF1330" evidence="1">
    <location>
        <begin position="5"/>
        <end position="94"/>
    </location>
</feature>
<dbReference type="SUPFAM" id="SSF54909">
    <property type="entry name" value="Dimeric alpha+beta barrel"/>
    <property type="match status" value="1"/>
</dbReference>